<evidence type="ECO:0000313" key="7">
    <source>
        <dbReference type="EMBL" id="OOC60842.1"/>
    </source>
</evidence>
<dbReference type="OrthoDB" id="9806342at2"/>
<keyword evidence="2 6" id="KW-0378">Hydrolase</keyword>
<sequence length="304" mass="33239">MVKSTTKIILLACCVLLSACGDQGNGQNHSMPSESGNQTTPNAKTTEPAAPKEQEAPPPAADKVPNGTAGITEGSGPAKDEASGKPAAEEKPELKYHMNKVYRIVPNDESVPSKVVLLTFDDGPKDADMINRLIDTLDKHQAKAIFFVNGYRVKANPELLGIIHDRGQIIGNHAWDHIDLKQESKAKVRQQIEDVQQIVKDTVGTEPAFFRPPFGSGGDVVKDIAAENDLLYMTWSNGSLDWEGNNKNKPEAVINNVLEQLHPGSNILMHELPWTVEALDDLLTKLEAKGYGFVDPRTIEPHIR</sequence>
<reference evidence="6" key="1">
    <citation type="submission" date="2016-08" db="EMBL/GenBank/DDBJ databases">
        <title>Complete Genome Seqeunce of Paenibacillus sp. nov. IHBB 9852 from high altitute lake of Indian trans-Himalayas.</title>
        <authorList>
            <person name="Kiran S."/>
            <person name="Swarnkar M.K."/>
            <person name="Rana A."/>
            <person name="Tewari R."/>
            <person name="Gulati A."/>
        </authorList>
    </citation>
    <scope>NUCLEOTIDE SEQUENCE [LARGE SCALE GENOMIC DNA]</scope>
    <source>
        <strain evidence="6">IHBB 9852</strain>
    </source>
</reference>
<accession>A0A1B2DVW4</accession>
<dbReference type="Pfam" id="PF01522">
    <property type="entry name" value="Polysacc_deac_1"/>
    <property type="match status" value="1"/>
</dbReference>
<evidence type="ECO:0000313" key="8">
    <source>
        <dbReference type="Proteomes" id="UP000189059"/>
    </source>
</evidence>
<evidence type="ECO:0000256" key="2">
    <source>
        <dbReference type="ARBA" id="ARBA00022801"/>
    </source>
</evidence>
<name>A0A1B2DVW4_9BACL</name>
<dbReference type="SUPFAM" id="SSF88713">
    <property type="entry name" value="Glycoside hydrolase/deacetylase"/>
    <property type="match status" value="1"/>
</dbReference>
<dbReference type="GO" id="GO:0016810">
    <property type="term" value="F:hydrolase activity, acting on carbon-nitrogen (but not peptide) bonds"/>
    <property type="evidence" value="ECO:0007669"/>
    <property type="project" value="InterPro"/>
</dbReference>
<dbReference type="GO" id="GO:0046872">
    <property type="term" value="F:metal ion binding"/>
    <property type="evidence" value="ECO:0007669"/>
    <property type="project" value="UniProtKB-KW"/>
</dbReference>
<dbReference type="AlphaFoldDB" id="A0A1B2DVW4"/>
<evidence type="ECO:0000256" key="1">
    <source>
        <dbReference type="ARBA" id="ARBA00022723"/>
    </source>
</evidence>
<dbReference type="PANTHER" id="PTHR10587:SF133">
    <property type="entry name" value="CHITIN DEACETYLASE 1-RELATED"/>
    <property type="match status" value="1"/>
</dbReference>
<dbReference type="CDD" id="cd10917">
    <property type="entry name" value="CE4_NodB_like_6s_7s"/>
    <property type="match status" value="1"/>
</dbReference>
<feature type="region of interest" description="Disordered" evidence="3">
    <location>
        <begin position="23"/>
        <end position="92"/>
    </location>
</feature>
<evidence type="ECO:0000256" key="3">
    <source>
        <dbReference type="SAM" id="MobiDB-lite"/>
    </source>
</evidence>
<reference evidence="7 8" key="2">
    <citation type="submission" date="2016-12" db="EMBL/GenBank/DDBJ databases">
        <title>Genome sequencing and description of Paenibacillus sp. nov. from high altitude lake in the Indian Trans- Himalayas.</title>
        <authorList>
            <person name="Kiran S."/>
            <person name="Swarnkar M.K."/>
            <person name="Rana A."/>
            <person name="Tewari R."/>
            <person name="Gulati A."/>
        </authorList>
    </citation>
    <scope>NUCLEOTIDE SEQUENCE [LARGE SCALE GENOMIC DNA]</scope>
    <source>
        <strain evidence="7 8">IHBB 9951</strain>
    </source>
</reference>
<keyword evidence="6" id="KW-0858">Xylan degradation</keyword>
<dbReference type="Proteomes" id="UP000189059">
    <property type="component" value="Unassembled WGS sequence"/>
</dbReference>
<keyword evidence="4" id="KW-0732">Signal</keyword>
<gene>
    <name evidence="7" type="ORF">BBD40_02445</name>
    <name evidence="6" type="ORF">BBD41_04225</name>
</gene>
<dbReference type="InterPro" id="IPR002509">
    <property type="entry name" value="NODB_dom"/>
</dbReference>
<dbReference type="InterPro" id="IPR011330">
    <property type="entry name" value="Glyco_hydro/deAcase_b/a-brl"/>
</dbReference>
<dbReference type="KEGG" id="pib:BBD41_04225"/>
<dbReference type="Gene3D" id="3.20.20.370">
    <property type="entry name" value="Glycoside hydrolase/deacetylase"/>
    <property type="match status" value="1"/>
</dbReference>
<dbReference type="PROSITE" id="PS51677">
    <property type="entry name" value="NODB"/>
    <property type="match status" value="1"/>
</dbReference>
<protein>
    <submittedName>
        <fullName evidence="6">Xylanase deacetylase</fullName>
    </submittedName>
</protein>
<feature type="domain" description="NodB homology" evidence="5">
    <location>
        <begin position="114"/>
        <end position="294"/>
    </location>
</feature>
<feature type="compositionally biased region" description="Polar residues" evidence="3">
    <location>
        <begin position="25"/>
        <end position="45"/>
    </location>
</feature>
<evidence type="ECO:0000259" key="5">
    <source>
        <dbReference type="PROSITE" id="PS51677"/>
    </source>
</evidence>
<dbReference type="GO" id="GO:0016798">
    <property type="term" value="F:hydrolase activity, acting on glycosyl bonds"/>
    <property type="evidence" value="ECO:0007669"/>
    <property type="project" value="UniProtKB-KW"/>
</dbReference>
<dbReference type="GO" id="GO:0045493">
    <property type="term" value="P:xylan catabolic process"/>
    <property type="evidence" value="ECO:0007669"/>
    <property type="project" value="UniProtKB-KW"/>
</dbReference>
<keyword evidence="1" id="KW-0479">Metal-binding</keyword>
<evidence type="ECO:0000313" key="6">
    <source>
        <dbReference type="EMBL" id="ANY71853.1"/>
    </source>
</evidence>
<organism evidence="6">
    <name type="scientific">Paenibacillus ihbetae</name>
    <dbReference type="NCBI Taxonomy" id="1870820"/>
    <lineage>
        <taxon>Bacteria</taxon>
        <taxon>Bacillati</taxon>
        <taxon>Bacillota</taxon>
        <taxon>Bacilli</taxon>
        <taxon>Bacillales</taxon>
        <taxon>Paenibacillaceae</taxon>
        <taxon>Paenibacillus</taxon>
    </lineage>
</organism>
<keyword evidence="6" id="KW-0624">Polysaccharide degradation</keyword>
<feature type="chain" id="PRO_5038850456" evidence="4">
    <location>
        <begin position="25"/>
        <end position="304"/>
    </location>
</feature>
<feature type="compositionally biased region" description="Basic and acidic residues" evidence="3">
    <location>
        <begin position="78"/>
        <end position="92"/>
    </location>
</feature>
<dbReference type="InterPro" id="IPR050248">
    <property type="entry name" value="Polysacc_deacetylase_ArnD"/>
</dbReference>
<keyword evidence="6" id="KW-0326">Glycosidase</keyword>
<dbReference type="EMBL" id="CP016809">
    <property type="protein sequence ID" value="ANY71853.1"/>
    <property type="molecule type" value="Genomic_DNA"/>
</dbReference>
<feature type="signal peptide" evidence="4">
    <location>
        <begin position="1"/>
        <end position="24"/>
    </location>
</feature>
<dbReference type="RefSeq" id="WP_077565410.1">
    <property type="nucleotide sequence ID" value="NZ_CP016809.1"/>
</dbReference>
<evidence type="ECO:0000256" key="4">
    <source>
        <dbReference type="SAM" id="SignalP"/>
    </source>
</evidence>
<dbReference type="PROSITE" id="PS51257">
    <property type="entry name" value="PROKAR_LIPOPROTEIN"/>
    <property type="match status" value="1"/>
</dbReference>
<dbReference type="GO" id="GO:0016020">
    <property type="term" value="C:membrane"/>
    <property type="evidence" value="ECO:0007669"/>
    <property type="project" value="TreeGrafter"/>
</dbReference>
<dbReference type="EMBL" id="MRVI01000001">
    <property type="protein sequence ID" value="OOC60842.1"/>
    <property type="molecule type" value="Genomic_DNA"/>
</dbReference>
<keyword evidence="6" id="KW-0119">Carbohydrate metabolism</keyword>
<keyword evidence="8" id="KW-1185">Reference proteome</keyword>
<proteinExistence type="predicted"/>
<dbReference type="PANTHER" id="PTHR10587">
    <property type="entry name" value="GLYCOSYL TRANSFERASE-RELATED"/>
    <property type="match status" value="1"/>
</dbReference>